<proteinExistence type="predicted"/>
<reference evidence="3" key="1">
    <citation type="journal article" date="2019" name="Int. J. Syst. Evol. Microbiol.">
        <title>The Global Catalogue of Microorganisms (GCM) 10K type strain sequencing project: providing services to taxonomists for standard genome sequencing and annotation.</title>
        <authorList>
            <consortium name="The Broad Institute Genomics Platform"/>
            <consortium name="The Broad Institute Genome Sequencing Center for Infectious Disease"/>
            <person name="Wu L."/>
            <person name="Ma J."/>
        </authorList>
    </citation>
    <scope>NUCLEOTIDE SEQUENCE [LARGE SCALE GENOMIC DNA]</scope>
    <source>
        <strain evidence="3">CGMCC 4.1621</strain>
    </source>
</reference>
<dbReference type="Proteomes" id="UP001596410">
    <property type="component" value="Unassembled WGS sequence"/>
</dbReference>
<keyword evidence="1" id="KW-0732">Signal</keyword>
<feature type="chain" id="PRO_5045653975" evidence="1">
    <location>
        <begin position="23"/>
        <end position="151"/>
    </location>
</feature>
<keyword evidence="3" id="KW-1185">Reference proteome</keyword>
<dbReference type="PROSITE" id="PS51257">
    <property type="entry name" value="PROKAR_LIPOPROTEIN"/>
    <property type="match status" value="1"/>
</dbReference>
<comment type="caution">
    <text evidence="2">The sequence shown here is derived from an EMBL/GenBank/DDBJ whole genome shotgun (WGS) entry which is preliminary data.</text>
</comment>
<name>A0ABW2EIT8_9BACI</name>
<evidence type="ECO:0000313" key="2">
    <source>
        <dbReference type="EMBL" id="MFC7062187.1"/>
    </source>
</evidence>
<sequence length="151" mass="17860">MKWKLMHLILLMSSFMILTACANQNNQQEALDLEPMDTTPTEIDYTENEENNLNFTSFDLEVDYVDRLSYEVEYDLNRNLASIEDLDNQKFTDSEAFNQLSTNFHKFSFDENTPEDEVIDEVIQTFELNPTYKEFELDIEFIDGTTKEYED</sequence>
<dbReference type="InterPro" id="IPR025623">
    <property type="entry name" value="YusW"/>
</dbReference>
<organism evidence="2 3">
    <name type="scientific">Halobacillus seohaensis</name>
    <dbReference type="NCBI Taxonomy" id="447421"/>
    <lineage>
        <taxon>Bacteria</taxon>
        <taxon>Bacillati</taxon>
        <taxon>Bacillota</taxon>
        <taxon>Bacilli</taxon>
        <taxon>Bacillales</taxon>
        <taxon>Bacillaceae</taxon>
        <taxon>Halobacillus</taxon>
    </lineage>
</organism>
<evidence type="ECO:0000256" key="1">
    <source>
        <dbReference type="SAM" id="SignalP"/>
    </source>
</evidence>
<dbReference type="Pfam" id="PF14039">
    <property type="entry name" value="YusW"/>
    <property type="match status" value="1"/>
</dbReference>
<dbReference type="RefSeq" id="WP_204708125.1">
    <property type="nucleotide sequence ID" value="NZ_JBHSZV010000025.1"/>
</dbReference>
<dbReference type="EMBL" id="JBHSZV010000025">
    <property type="protein sequence ID" value="MFC7062187.1"/>
    <property type="molecule type" value="Genomic_DNA"/>
</dbReference>
<gene>
    <name evidence="2" type="ORF">ACFQIC_09990</name>
</gene>
<evidence type="ECO:0000313" key="3">
    <source>
        <dbReference type="Proteomes" id="UP001596410"/>
    </source>
</evidence>
<protein>
    <submittedName>
        <fullName evidence="2">YusW family protein</fullName>
    </submittedName>
</protein>
<accession>A0ABW2EIT8</accession>
<feature type="signal peptide" evidence="1">
    <location>
        <begin position="1"/>
        <end position="22"/>
    </location>
</feature>